<organism evidence="11 12">
    <name type="scientific">Fonsecaea pedrosoi CBS 271.37</name>
    <dbReference type="NCBI Taxonomy" id="1442368"/>
    <lineage>
        <taxon>Eukaryota</taxon>
        <taxon>Fungi</taxon>
        <taxon>Dikarya</taxon>
        <taxon>Ascomycota</taxon>
        <taxon>Pezizomycotina</taxon>
        <taxon>Eurotiomycetes</taxon>
        <taxon>Chaetothyriomycetidae</taxon>
        <taxon>Chaetothyriales</taxon>
        <taxon>Herpotrichiellaceae</taxon>
        <taxon>Fonsecaea</taxon>
    </lineage>
</organism>
<protein>
    <recommendedName>
        <fullName evidence="13">Zn(2)-C6 fungal-type domain-containing protein</fullName>
    </recommendedName>
</protein>
<proteinExistence type="predicted"/>
<dbReference type="PANTHER" id="PTHR47660:SF2">
    <property type="entry name" value="TRANSCRIPTION FACTOR WITH C2H2 AND ZN(2)-CYS(6) DNA BINDING DOMAIN (EUROFUNG)"/>
    <property type="match status" value="1"/>
</dbReference>
<feature type="compositionally biased region" description="Basic residues" evidence="8">
    <location>
        <begin position="134"/>
        <end position="143"/>
    </location>
</feature>
<dbReference type="GeneID" id="25305398"/>
<dbReference type="PROSITE" id="PS50157">
    <property type="entry name" value="ZINC_FINGER_C2H2_2"/>
    <property type="match status" value="2"/>
</dbReference>
<keyword evidence="4" id="KW-0238">DNA-binding</keyword>
<dbReference type="STRING" id="1442368.A0A0D2DNI2"/>
<keyword evidence="2" id="KW-0862">Zinc</keyword>
<dbReference type="InterPro" id="IPR007219">
    <property type="entry name" value="XnlR_reg_dom"/>
</dbReference>
<feature type="compositionally biased region" description="Basic and acidic residues" evidence="8">
    <location>
        <begin position="339"/>
        <end position="350"/>
    </location>
</feature>
<evidence type="ECO:0000259" key="10">
    <source>
        <dbReference type="PROSITE" id="PS50157"/>
    </source>
</evidence>
<dbReference type="GO" id="GO:0006351">
    <property type="term" value="P:DNA-templated transcription"/>
    <property type="evidence" value="ECO:0007669"/>
    <property type="project" value="InterPro"/>
</dbReference>
<dbReference type="PANTHER" id="PTHR47660">
    <property type="entry name" value="TRANSCRIPTION FACTOR WITH C2H2 AND ZN(2)-CYS(6) DNA BINDING DOMAIN (EUROFUNG)-RELATED-RELATED"/>
    <property type="match status" value="1"/>
</dbReference>
<dbReference type="Pfam" id="PF04082">
    <property type="entry name" value="Fungal_trans"/>
    <property type="match status" value="1"/>
</dbReference>
<dbReference type="AlphaFoldDB" id="A0A0D2DNI2"/>
<dbReference type="PROSITE" id="PS00463">
    <property type="entry name" value="ZN2_CY6_FUNGAL_1"/>
    <property type="match status" value="1"/>
</dbReference>
<keyword evidence="12" id="KW-1185">Reference proteome</keyword>
<dbReference type="InterPro" id="IPR001138">
    <property type="entry name" value="Zn2Cys6_DnaBD"/>
</dbReference>
<keyword evidence="3" id="KW-0805">Transcription regulation</keyword>
<feature type="region of interest" description="Disordered" evidence="8">
    <location>
        <begin position="77"/>
        <end position="96"/>
    </location>
</feature>
<evidence type="ECO:0000313" key="12">
    <source>
        <dbReference type="Proteomes" id="UP000053029"/>
    </source>
</evidence>
<evidence type="ECO:0000256" key="3">
    <source>
        <dbReference type="ARBA" id="ARBA00023015"/>
    </source>
</evidence>
<dbReference type="Pfam" id="PF00096">
    <property type="entry name" value="zf-C2H2"/>
    <property type="match status" value="2"/>
</dbReference>
<feature type="region of interest" description="Disordered" evidence="8">
    <location>
        <begin position="132"/>
        <end position="242"/>
    </location>
</feature>
<keyword evidence="7" id="KW-0863">Zinc-finger</keyword>
<dbReference type="SMART" id="SM00066">
    <property type="entry name" value="GAL4"/>
    <property type="match status" value="1"/>
</dbReference>
<dbReference type="InterPro" id="IPR036864">
    <property type="entry name" value="Zn2-C6_fun-type_DNA-bd_sf"/>
</dbReference>
<dbReference type="InterPro" id="IPR036236">
    <property type="entry name" value="Znf_C2H2_sf"/>
</dbReference>
<evidence type="ECO:0000256" key="7">
    <source>
        <dbReference type="PROSITE-ProRule" id="PRU00042"/>
    </source>
</evidence>
<evidence type="ECO:0000256" key="5">
    <source>
        <dbReference type="ARBA" id="ARBA00023163"/>
    </source>
</evidence>
<dbReference type="VEuPathDB" id="FungiDB:Z517_05908"/>
<evidence type="ECO:0000256" key="6">
    <source>
        <dbReference type="ARBA" id="ARBA00023242"/>
    </source>
</evidence>
<keyword evidence="5" id="KW-0804">Transcription</keyword>
<dbReference type="SUPFAM" id="SSF57701">
    <property type="entry name" value="Zn2/Cys6 DNA-binding domain"/>
    <property type="match status" value="1"/>
</dbReference>
<feature type="region of interest" description="Disordered" evidence="8">
    <location>
        <begin position="303"/>
        <end position="350"/>
    </location>
</feature>
<evidence type="ECO:0000256" key="2">
    <source>
        <dbReference type="ARBA" id="ARBA00022833"/>
    </source>
</evidence>
<reference evidence="11 12" key="1">
    <citation type="submission" date="2015-01" db="EMBL/GenBank/DDBJ databases">
        <title>The Genome Sequence of Fonsecaea pedrosoi CBS 271.37.</title>
        <authorList>
            <consortium name="The Broad Institute Genomics Platform"/>
            <person name="Cuomo C."/>
            <person name="de Hoog S."/>
            <person name="Gorbushina A."/>
            <person name="Stielow B."/>
            <person name="Teixiera M."/>
            <person name="Abouelleil A."/>
            <person name="Chapman S.B."/>
            <person name="Priest M."/>
            <person name="Young S.K."/>
            <person name="Wortman J."/>
            <person name="Nusbaum C."/>
            <person name="Birren B."/>
        </authorList>
    </citation>
    <scope>NUCLEOTIDE SEQUENCE [LARGE SCALE GENOMIC DNA]</scope>
    <source>
        <strain evidence="11 12">CBS 271.37</strain>
    </source>
</reference>
<dbReference type="HOGENOM" id="CLU_008362_0_0_1"/>
<feature type="compositionally biased region" description="Polar residues" evidence="8">
    <location>
        <begin position="376"/>
        <end position="385"/>
    </location>
</feature>
<name>A0A0D2DNI2_9EURO</name>
<keyword evidence="6" id="KW-0539">Nucleus</keyword>
<dbReference type="Gene3D" id="4.10.240.10">
    <property type="entry name" value="Zn(2)-C6 fungal-type DNA-binding domain"/>
    <property type="match status" value="1"/>
</dbReference>
<feature type="region of interest" description="Disordered" evidence="8">
    <location>
        <begin position="376"/>
        <end position="404"/>
    </location>
</feature>
<dbReference type="EMBL" id="KN846972">
    <property type="protein sequence ID" value="KIW79296.1"/>
    <property type="molecule type" value="Genomic_DNA"/>
</dbReference>
<accession>A0A0D2DNI2</accession>
<dbReference type="Gene3D" id="3.30.160.60">
    <property type="entry name" value="Classic Zinc Finger"/>
    <property type="match status" value="1"/>
</dbReference>
<dbReference type="RefSeq" id="XP_013283104.1">
    <property type="nucleotide sequence ID" value="XM_013427650.1"/>
</dbReference>
<evidence type="ECO:0008006" key="13">
    <source>
        <dbReference type="Google" id="ProtNLM"/>
    </source>
</evidence>
<dbReference type="PROSITE" id="PS50048">
    <property type="entry name" value="ZN2_CY6_FUNGAL_2"/>
    <property type="match status" value="1"/>
</dbReference>
<dbReference type="GO" id="GO:0008270">
    <property type="term" value="F:zinc ion binding"/>
    <property type="evidence" value="ECO:0007669"/>
    <property type="project" value="UniProtKB-KW"/>
</dbReference>
<feature type="compositionally biased region" description="Polar residues" evidence="8">
    <location>
        <begin position="307"/>
        <end position="325"/>
    </location>
</feature>
<dbReference type="CDD" id="cd00067">
    <property type="entry name" value="GAL4"/>
    <property type="match status" value="1"/>
</dbReference>
<dbReference type="SUPFAM" id="SSF57667">
    <property type="entry name" value="beta-beta-alpha zinc fingers"/>
    <property type="match status" value="1"/>
</dbReference>
<dbReference type="CDD" id="cd12148">
    <property type="entry name" value="fungal_TF_MHR"/>
    <property type="match status" value="1"/>
</dbReference>
<feature type="compositionally biased region" description="Polar residues" evidence="8">
    <location>
        <begin position="187"/>
        <end position="209"/>
    </location>
</feature>
<feature type="domain" description="C2H2-type" evidence="10">
    <location>
        <begin position="6"/>
        <end position="24"/>
    </location>
</feature>
<evidence type="ECO:0000256" key="8">
    <source>
        <dbReference type="SAM" id="MobiDB-lite"/>
    </source>
</evidence>
<evidence type="ECO:0000256" key="4">
    <source>
        <dbReference type="ARBA" id="ARBA00023125"/>
    </source>
</evidence>
<evidence type="ECO:0000259" key="9">
    <source>
        <dbReference type="PROSITE" id="PS50048"/>
    </source>
</evidence>
<gene>
    <name evidence="11" type="ORF">Z517_05908</name>
</gene>
<keyword evidence="1" id="KW-0479">Metal-binding</keyword>
<evidence type="ECO:0000313" key="11">
    <source>
        <dbReference type="EMBL" id="KIW79296.1"/>
    </source>
</evidence>
<evidence type="ECO:0000256" key="1">
    <source>
        <dbReference type="ARBA" id="ARBA00022723"/>
    </source>
</evidence>
<dbReference type="InterPro" id="IPR013087">
    <property type="entry name" value="Znf_C2H2_type"/>
</dbReference>
<feature type="domain" description="C2H2-type" evidence="10">
    <location>
        <begin position="55"/>
        <end position="77"/>
    </location>
</feature>
<dbReference type="PROSITE" id="PS00028">
    <property type="entry name" value="ZINC_FINGER_C2H2_1"/>
    <property type="match status" value="1"/>
</dbReference>
<dbReference type="GO" id="GO:0000981">
    <property type="term" value="F:DNA-binding transcription factor activity, RNA polymerase II-specific"/>
    <property type="evidence" value="ECO:0007669"/>
    <property type="project" value="InterPro"/>
</dbReference>
<sequence>MADLPLFCTYCGRGFSRHEHLQRHIFTRKLLVDVTPIHMILRLMLAGTDTNVRPFECHVCKLTFTRNDLLRKHSMVHQAGARDKDKANVGSKTPSELRLRNGPACVNCAKTKIKCDGNKPCARCVAKGMNCMTRPRKPRRPRSKPVVPASTGPNGTTTTTTTEPGSDASDHQSNQHQADSEPADSNDALSASGSDNQGEMSTIPTESHSPPQPATHDMADQSAGSQDQALISRSTMKQQMEDPDDSFMHSLTIADPQVPLDLMDIDSSLQMDSQNNLSGGYTMFTLHANEDWESLMGMFGSIPESPQLLSTHSNTTTKQDSFSKQQTKEPELQQQGNHSSDHTSVKDQHDPSTAMFTRWADSQPFVPSYLPVAKTQVESGSSELPEQSLAATHKHAHESPDKPSTMAWPAAGMSVPTTSPLVLSPAQDSPIDNGTTVDFPKDVNHWTMLQCCPFDLSIAPTRAKDNLVYLERLSKNGDSWHGADGAPDGQAFDMTDDFQRTPVSLMTREKMSAIIQSFFRRALDMHGFGYTPRTFASQSAGGWFTSSTFILLPPPASIERFLYNYVQFTDPFYPLIPARHFDPNQLVDDENEQAATLMLLLMIASGAMMDPASRSIRFAAGLTEVSRIALSDILEKHNSLSTSELILKCALLFIVQAAWSGDKWQMDIGEGHRSMYIAMLRNSRYLAKQTVATPTGVTEQDLDALWKAWIKFESRNRLAYDWVLADQELCLFHGHPTKFSVAELEAPLPDKDELWLARNSEEWKQVLDHEDGFIQTCSEALSQRPKHSLRLLFQLFLDNDLNQSGLAITPLRLRLLLYPIQTLIQQYCQLLNIFSDSGISVTVSKTMTRTSSLIRVEEIQNLLQRWWSLTEMCVPVGERQQRMTEANYILYHLISLDVHTSFKEMEAFARGCRPDWTSSRAPYTAERWIYAVPEALFHCGQILRLVRDMPPNARPVWWAAAIYRVTIVLWIYSLSYTFGPSRPTQPHPGSDSIKQQEPIQIDQVLSKDPRTIQFLKYNRGDPRLTKSDGTSAKFDSPSTVLALCIAAVDGGPGSSWFANGVKQKLEHLAKLWHPPGSEDLACLL</sequence>
<dbReference type="GO" id="GO:0003677">
    <property type="term" value="F:DNA binding"/>
    <property type="evidence" value="ECO:0007669"/>
    <property type="project" value="UniProtKB-KW"/>
</dbReference>
<dbReference type="Proteomes" id="UP000053029">
    <property type="component" value="Unassembled WGS sequence"/>
</dbReference>
<dbReference type="SMART" id="SM00355">
    <property type="entry name" value="ZnF_C2H2"/>
    <property type="match status" value="2"/>
</dbReference>
<dbReference type="Pfam" id="PF00172">
    <property type="entry name" value="Zn_clus"/>
    <property type="match status" value="1"/>
</dbReference>
<feature type="domain" description="Zn(2)-C6 fungal-type" evidence="9">
    <location>
        <begin position="104"/>
        <end position="133"/>
    </location>
</feature>
<feature type="compositionally biased region" description="Polar residues" evidence="8">
    <location>
        <begin position="222"/>
        <end position="238"/>
    </location>
</feature>